<feature type="repeat" description="PPR" evidence="3">
    <location>
        <begin position="306"/>
        <end position="340"/>
    </location>
</feature>
<evidence type="ECO:0000259" key="4">
    <source>
        <dbReference type="Pfam" id="PF17177"/>
    </source>
</evidence>
<dbReference type="Proteomes" id="UP001159364">
    <property type="component" value="Linkage Group LG05"/>
</dbReference>
<dbReference type="Pfam" id="PF17177">
    <property type="entry name" value="PPR_long"/>
    <property type="match status" value="1"/>
</dbReference>
<dbReference type="EMBL" id="JAIWQS010000005">
    <property type="protein sequence ID" value="KAJ8765828.1"/>
    <property type="molecule type" value="Genomic_DNA"/>
</dbReference>
<dbReference type="PROSITE" id="PS51375">
    <property type="entry name" value="PPR"/>
    <property type="match status" value="7"/>
</dbReference>
<dbReference type="AlphaFoldDB" id="A0AAV8TIQ2"/>
<evidence type="ECO:0000313" key="5">
    <source>
        <dbReference type="EMBL" id="KAJ8765828.1"/>
    </source>
</evidence>
<dbReference type="Pfam" id="PF13041">
    <property type="entry name" value="PPR_2"/>
    <property type="match status" value="1"/>
</dbReference>
<feature type="repeat" description="PPR" evidence="3">
    <location>
        <begin position="271"/>
        <end position="305"/>
    </location>
</feature>
<dbReference type="GO" id="GO:0003729">
    <property type="term" value="F:mRNA binding"/>
    <property type="evidence" value="ECO:0007669"/>
    <property type="project" value="TreeGrafter"/>
</dbReference>
<feature type="domain" description="PROP1-like PPR" evidence="4">
    <location>
        <begin position="354"/>
        <end position="523"/>
    </location>
</feature>
<dbReference type="Gene3D" id="1.25.40.10">
    <property type="entry name" value="Tetratricopeptide repeat domain"/>
    <property type="match status" value="4"/>
</dbReference>
<dbReference type="InterPro" id="IPR033443">
    <property type="entry name" value="PROP1-like_PPR_dom"/>
</dbReference>
<feature type="repeat" description="PPR" evidence="3">
    <location>
        <begin position="341"/>
        <end position="375"/>
    </location>
</feature>
<feature type="repeat" description="PPR" evidence="3">
    <location>
        <begin position="376"/>
        <end position="410"/>
    </location>
</feature>
<gene>
    <name evidence="5" type="ORF">K2173_015744</name>
</gene>
<dbReference type="InterPro" id="IPR051240">
    <property type="entry name" value="Mito_RNA-Proc/Resp"/>
</dbReference>
<dbReference type="InterPro" id="IPR011990">
    <property type="entry name" value="TPR-like_helical_dom_sf"/>
</dbReference>
<dbReference type="InterPro" id="IPR002885">
    <property type="entry name" value="PPR_rpt"/>
</dbReference>
<dbReference type="PANTHER" id="PTHR47933:SF26">
    <property type="entry name" value="OS03G0746400 PROTEIN"/>
    <property type="match status" value="1"/>
</dbReference>
<evidence type="ECO:0000256" key="1">
    <source>
        <dbReference type="ARBA" id="ARBA00007626"/>
    </source>
</evidence>
<feature type="repeat" description="PPR" evidence="3">
    <location>
        <begin position="202"/>
        <end position="236"/>
    </location>
</feature>
<keyword evidence="2" id="KW-0677">Repeat</keyword>
<accession>A0AAV8TIQ2</accession>
<evidence type="ECO:0000256" key="3">
    <source>
        <dbReference type="PROSITE-ProRule" id="PRU00708"/>
    </source>
</evidence>
<evidence type="ECO:0000313" key="6">
    <source>
        <dbReference type="Proteomes" id="UP001159364"/>
    </source>
</evidence>
<dbReference type="NCBIfam" id="TIGR00756">
    <property type="entry name" value="PPR"/>
    <property type="match status" value="7"/>
</dbReference>
<feature type="repeat" description="PPR" evidence="3">
    <location>
        <begin position="411"/>
        <end position="445"/>
    </location>
</feature>
<feature type="repeat" description="PPR" evidence="3">
    <location>
        <begin position="481"/>
        <end position="515"/>
    </location>
</feature>
<comment type="similarity">
    <text evidence="1">Belongs to the PPR family. P subfamily.</text>
</comment>
<protein>
    <recommendedName>
        <fullName evidence="4">PROP1-like PPR domain-containing protein</fullName>
    </recommendedName>
</protein>
<evidence type="ECO:0000256" key="2">
    <source>
        <dbReference type="ARBA" id="ARBA00022737"/>
    </source>
</evidence>
<proteinExistence type="inferred from homology"/>
<reference evidence="5 6" key="1">
    <citation type="submission" date="2021-09" db="EMBL/GenBank/DDBJ databases">
        <title>Genomic insights and catalytic innovation underlie evolution of tropane alkaloids biosynthesis.</title>
        <authorList>
            <person name="Wang Y.-J."/>
            <person name="Tian T."/>
            <person name="Huang J.-P."/>
            <person name="Huang S.-X."/>
        </authorList>
    </citation>
    <scope>NUCLEOTIDE SEQUENCE [LARGE SCALE GENOMIC DNA]</scope>
    <source>
        <strain evidence="5">KIB-2018</strain>
        <tissue evidence="5">Leaf</tissue>
    </source>
</reference>
<name>A0AAV8TIQ2_9ROSI</name>
<organism evidence="5 6">
    <name type="scientific">Erythroxylum novogranatense</name>
    <dbReference type="NCBI Taxonomy" id="1862640"/>
    <lineage>
        <taxon>Eukaryota</taxon>
        <taxon>Viridiplantae</taxon>
        <taxon>Streptophyta</taxon>
        <taxon>Embryophyta</taxon>
        <taxon>Tracheophyta</taxon>
        <taxon>Spermatophyta</taxon>
        <taxon>Magnoliopsida</taxon>
        <taxon>eudicotyledons</taxon>
        <taxon>Gunneridae</taxon>
        <taxon>Pentapetalae</taxon>
        <taxon>rosids</taxon>
        <taxon>fabids</taxon>
        <taxon>Malpighiales</taxon>
        <taxon>Erythroxylaceae</taxon>
        <taxon>Erythroxylum</taxon>
    </lineage>
</organism>
<keyword evidence="6" id="KW-1185">Reference proteome</keyword>
<sequence>MMGKHQIHTVLRMFLSSKSAKLNHSPTKFLCTSNELTQIPDPHGSPESPDLPTWLYDKQNPEYAGSDSDDFVIPSLAKWVESHDLSTHEELVSDTPSEENVSDISKLSSVLKNQYPSEDSVVQALNGSGIQPTNDLVSQLLRRFSGSLSVCYGVFIWGKNQTGYRHTPELYNLMVDVLGRHRKFNLMWDFVKEMAGIEGHVSLVTMTKVMRRLAKAGNYDDAIEAFRGMEMFGVTKDIGALNLLMDALVKERSVEHAHLVALEFESSIPLNSDSYNILIHGYCKARLFVEARRTMDEMQKQGFRPCVVSYTSFIEAYSKEKDFRNVDAILEEMRQRGCKPNAITYTIIMHALGKARHLKAAMEVYEIMKTEGCEFDASFYSSLLFILCRCGRVKDAWDVFEDMENQGVSKDCLTYNTMIACACARSQEENALKLLKRMEEDSCKPNVDTYAPLLKLFCRKKRMKMLKLLLGHMFNNDVNIDLGTYALLIRELCICGKLEVACSFFDELILKGMVPWDSTYKILVEKLELKGMAETKQKVEKLMLVAKEQNKL</sequence>
<dbReference type="PANTHER" id="PTHR47933">
    <property type="entry name" value="PENTATRICOPEPTIDE REPEAT-CONTAINING PROTEIN 1, MITOCHONDRIAL"/>
    <property type="match status" value="1"/>
</dbReference>
<dbReference type="Pfam" id="PF01535">
    <property type="entry name" value="PPR"/>
    <property type="match status" value="3"/>
</dbReference>
<comment type="caution">
    <text evidence="5">The sequence shown here is derived from an EMBL/GenBank/DDBJ whole genome shotgun (WGS) entry which is preliminary data.</text>
</comment>